<feature type="region of interest" description="Disordered" evidence="1">
    <location>
        <begin position="139"/>
        <end position="159"/>
    </location>
</feature>
<accession>A0A1R3RS96</accession>
<evidence type="ECO:0000313" key="3">
    <source>
        <dbReference type="EMBL" id="OOF97337.1"/>
    </source>
</evidence>
<dbReference type="EMBL" id="KV907497">
    <property type="protein sequence ID" value="OOF97337.1"/>
    <property type="molecule type" value="Genomic_DNA"/>
</dbReference>
<name>A0A1R3RS96_ASPC5</name>
<dbReference type="AlphaFoldDB" id="A0A1R3RS96"/>
<feature type="compositionally biased region" description="Polar residues" evidence="1">
    <location>
        <begin position="12"/>
        <end position="27"/>
    </location>
</feature>
<feature type="region of interest" description="Disordered" evidence="1">
    <location>
        <begin position="229"/>
        <end position="255"/>
    </location>
</feature>
<organism evidence="3 4">
    <name type="scientific">Aspergillus carbonarius (strain ITEM 5010)</name>
    <dbReference type="NCBI Taxonomy" id="602072"/>
    <lineage>
        <taxon>Eukaryota</taxon>
        <taxon>Fungi</taxon>
        <taxon>Dikarya</taxon>
        <taxon>Ascomycota</taxon>
        <taxon>Pezizomycotina</taxon>
        <taxon>Eurotiomycetes</taxon>
        <taxon>Eurotiomycetidae</taxon>
        <taxon>Eurotiales</taxon>
        <taxon>Aspergillaceae</taxon>
        <taxon>Aspergillus</taxon>
        <taxon>Aspergillus subgen. Circumdati</taxon>
    </lineage>
</organism>
<dbReference type="VEuPathDB" id="FungiDB:ASPCADRAFT_143714"/>
<keyword evidence="4" id="KW-1185">Reference proteome</keyword>
<sequence length="465" mass="52073">MPVPRPGGPGYSNGQASDSPQKSQTRVQPVRMEERPGCAFMKRSESRDTDFYQIFPMEVDKDISINPPLPDSKVLKDACSDKGLVEYHGALNLSLDAPLFKSGHENRIASCGETNRDAASPARPDDHTFDVLNEKSLYERNCPGSPEAKTSWKPPRPPKPQFLTDLDVADTRAHENASLSPMFGPREGHLQHKRLLPDSPGPFSTPQGCSRSRIRLANRSILLQGMDHDARKQQRRPWTNPKPGPCRYAPRLPPRGPKTFFVKDDPSRPFPAPFPSIDNLPLRKDLRVDRQKSVNVHLQDLSDVFSSRQRVQDSTWKPISDCFQKLLGCISHWFKLEERSVVSLSLVGKRSAQQPSYSGFEAYSLNVELGWPIMSKPTANHDKRDMNVSASSSHTARLLQVDITAPLLFLQVLTCLGITLRSLMFSKALAVIVQLLLRLFGAPVLYVLEKLYIRMAIRSGKHVAA</sequence>
<keyword evidence="2" id="KW-0472">Membrane</keyword>
<evidence type="ECO:0000256" key="1">
    <source>
        <dbReference type="SAM" id="MobiDB-lite"/>
    </source>
</evidence>
<reference evidence="4" key="1">
    <citation type="journal article" date="2017" name="Genome Biol.">
        <title>Comparative genomics reveals high biological diversity and specific adaptations in the industrially and medically important fungal genus Aspergillus.</title>
        <authorList>
            <person name="de Vries R.P."/>
            <person name="Riley R."/>
            <person name="Wiebenga A."/>
            <person name="Aguilar-Osorio G."/>
            <person name="Amillis S."/>
            <person name="Uchima C.A."/>
            <person name="Anderluh G."/>
            <person name="Asadollahi M."/>
            <person name="Askin M."/>
            <person name="Barry K."/>
            <person name="Battaglia E."/>
            <person name="Bayram O."/>
            <person name="Benocci T."/>
            <person name="Braus-Stromeyer S.A."/>
            <person name="Caldana C."/>
            <person name="Canovas D."/>
            <person name="Cerqueira G.C."/>
            <person name="Chen F."/>
            <person name="Chen W."/>
            <person name="Choi C."/>
            <person name="Clum A."/>
            <person name="Dos Santos R.A."/>
            <person name="Damasio A.R."/>
            <person name="Diallinas G."/>
            <person name="Emri T."/>
            <person name="Fekete E."/>
            <person name="Flipphi M."/>
            <person name="Freyberg S."/>
            <person name="Gallo A."/>
            <person name="Gournas C."/>
            <person name="Habgood R."/>
            <person name="Hainaut M."/>
            <person name="Harispe M.L."/>
            <person name="Henrissat B."/>
            <person name="Hilden K.S."/>
            <person name="Hope R."/>
            <person name="Hossain A."/>
            <person name="Karabika E."/>
            <person name="Karaffa L."/>
            <person name="Karanyi Z."/>
            <person name="Krasevec N."/>
            <person name="Kuo A."/>
            <person name="Kusch H."/>
            <person name="LaButti K."/>
            <person name="Lagendijk E.L."/>
            <person name="Lapidus A."/>
            <person name="Levasseur A."/>
            <person name="Lindquist E."/>
            <person name="Lipzen A."/>
            <person name="Logrieco A.F."/>
            <person name="MacCabe A."/>
            <person name="Maekelae M.R."/>
            <person name="Malavazi I."/>
            <person name="Melin P."/>
            <person name="Meyer V."/>
            <person name="Mielnichuk N."/>
            <person name="Miskei M."/>
            <person name="Molnar A.P."/>
            <person name="Mule G."/>
            <person name="Ngan C.Y."/>
            <person name="Orejas M."/>
            <person name="Orosz E."/>
            <person name="Ouedraogo J.P."/>
            <person name="Overkamp K.M."/>
            <person name="Park H.-S."/>
            <person name="Perrone G."/>
            <person name="Piumi F."/>
            <person name="Punt P.J."/>
            <person name="Ram A.F."/>
            <person name="Ramon A."/>
            <person name="Rauscher S."/>
            <person name="Record E."/>
            <person name="Riano-Pachon D.M."/>
            <person name="Robert V."/>
            <person name="Roehrig J."/>
            <person name="Ruller R."/>
            <person name="Salamov A."/>
            <person name="Salih N.S."/>
            <person name="Samson R.A."/>
            <person name="Sandor E."/>
            <person name="Sanguinetti M."/>
            <person name="Schuetze T."/>
            <person name="Sepcic K."/>
            <person name="Shelest E."/>
            <person name="Sherlock G."/>
            <person name="Sophianopoulou V."/>
            <person name="Squina F.M."/>
            <person name="Sun H."/>
            <person name="Susca A."/>
            <person name="Todd R.B."/>
            <person name="Tsang A."/>
            <person name="Unkles S.E."/>
            <person name="van de Wiele N."/>
            <person name="van Rossen-Uffink D."/>
            <person name="Oliveira J.V."/>
            <person name="Vesth T.C."/>
            <person name="Visser J."/>
            <person name="Yu J.-H."/>
            <person name="Zhou M."/>
            <person name="Andersen M.R."/>
            <person name="Archer D.B."/>
            <person name="Baker S.E."/>
            <person name="Benoit I."/>
            <person name="Brakhage A.A."/>
            <person name="Braus G.H."/>
            <person name="Fischer R."/>
            <person name="Frisvad J.C."/>
            <person name="Goldman G.H."/>
            <person name="Houbraken J."/>
            <person name="Oakley B."/>
            <person name="Pocsi I."/>
            <person name="Scazzocchio C."/>
            <person name="Seiboth B."/>
            <person name="vanKuyk P.A."/>
            <person name="Wortman J."/>
            <person name="Dyer P.S."/>
            <person name="Grigoriev I.V."/>
        </authorList>
    </citation>
    <scope>NUCLEOTIDE SEQUENCE [LARGE SCALE GENOMIC DNA]</scope>
    <source>
        <strain evidence="4">ITEM 5010</strain>
    </source>
</reference>
<dbReference type="OrthoDB" id="4411341at2759"/>
<dbReference type="Proteomes" id="UP000188318">
    <property type="component" value="Unassembled WGS sequence"/>
</dbReference>
<dbReference type="OMA" id="RPKENTF"/>
<keyword evidence="2" id="KW-1133">Transmembrane helix</keyword>
<evidence type="ECO:0000313" key="4">
    <source>
        <dbReference type="Proteomes" id="UP000188318"/>
    </source>
</evidence>
<protein>
    <submittedName>
        <fullName evidence="3">Uncharacterized protein</fullName>
    </submittedName>
</protein>
<keyword evidence="2" id="KW-0812">Transmembrane</keyword>
<gene>
    <name evidence="3" type="ORF">ASPCADRAFT_143714</name>
</gene>
<evidence type="ECO:0000256" key="2">
    <source>
        <dbReference type="SAM" id="Phobius"/>
    </source>
</evidence>
<feature type="region of interest" description="Disordered" evidence="1">
    <location>
        <begin position="1"/>
        <end position="36"/>
    </location>
</feature>
<feature type="transmembrane region" description="Helical" evidence="2">
    <location>
        <begin position="429"/>
        <end position="448"/>
    </location>
</feature>
<proteinExistence type="predicted"/>